<keyword evidence="1" id="KW-0175">Coiled coil</keyword>
<proteinExistence type="predicted"/>
<evidence type="ECO:0000256" key="1">
    <source>
        <dbReference type="SAM" id="Coils"/>
    </source>
</evidence>
<evidence type="ECO:0000313" key="3">
    <source>
        <dbReference type="Proteomes" id="UP000815325"/>
    </source>
</evidence>
<accession>A0ABQ7H9X0</accession>
<dbReference type="Proteomes" id="UP000815325">
    <property type="component" value="Unassembled WGS sequence"/>
</dbReference>
<reference evidence="2" key="1">
    <citation type="submission" date="2017-08" db="EMBL/GenBank/DDBJ databases">
        <authorList>
            <person name="Polle J.E."/>
            <person name="Barry K."/>
            <person name="Cushman J."/>
            <person name="Schmutz J."/>
            <person name="Tran D."/>
            <person name="Hathwaick L.T."/>
            <person name="Yim W.C."/>
            <person name="Jenkins J."/>
            <person name="Mckie-Krisberg Z.M."/>
            <person name="Prochnik S."/>
            <person name="Lindquist E."/>
            <person name="Dockter R.B."/>
            <person name="Adam C."/>
            <person name="Molina H."/>
            <person name="Bunkerborg J."/>
            <person name="Jin E."/>
            <person name="Buchheim M."/>
            <person name="Magnuson J."/>
        </authorList>
    </citation>
    <scope>NUCLEOTIDE SEQUENCE</scope>
    <source>
        <strain evidence="2">CCAP 19/18</strain>
    </source>
</reference>
<keyword evidence="3" id="KW-1185">Reference proteome</keyword>
<evidence type="ECO:0000313" key="2">
    <source>
        <dbReference type="EMBL" id="KAF5843652.1"/>
    </source>
</evidence>
<name>A0ABQ7H9X0_DUNSA</name>
<organism evidence="2 3">
    <name type="scientific">Dunaliella salina</name>
    <name type="common">Green alga</name>
    <name type="synonym">Protococcus salinus</name>
    <dbReference type="NCBI Taxonomy" id="3046"/>
    <lineage>
        <taxon>Eukaryota</taxon>
        <taxon>Viridiplantae</taxon>
        <taxon>Chlorophyta</taxon>
        <taxon>core chlorophytes</taxon>
        <taxon>Chlorophyceae</taxon>
        <taxon>CS clade</taxon>
        <taxon>Chlamydomonadales</taxon>
        <taxon>Dunaliellaceae</taxon>
        <taxon>Dunaliella</taxon>
    </lineage>
</organism>
<comment type="caution">
    <text evidence="2">The sequence shown here is derived from an EMBL/GenBank/DDBJ whole genome shotgun (WGS) entry which is preliminary data.</text>
</comment>
<gene>
    <name evidence="2" type="ORF">DUNSADRAFT_10827</name>
</gene>
<sequence>MYSDSEDDYEYGEGIGNGKLPGAVLDLSPFEKQLQEQTAELIMQRSSEIATYQANLDKTLAEVKKLRGQEQAQLATRVQAVHDACNKRMDELHNEYQRQVELLKGRTRMFIEQLHQESQRNVIERVAALGVANVPRR</sequence>
<feature type="coiled-coil region" evidence="1">
    <location>
        <begin position="49"/>
        <end position="106"/>
    </location>
</feature>
<dbReference type="EMBL" id="MU069439">
    <property type="protein sequence ID" value="KAF5843652.1"/>
    <property type="molecule type" value="Genomic_DNA"/>
</dbReference>
<protein>
    <submittedName>
        <fullName evidence="2">Uncharacterized protein</fullName>
    </submittedName>
</protein>